<feature type="domain" description="FF" evidence="4">
    <location>
        <begin position="783"/>
        <end position="841"/>
    </location>
</feature>
<feature type="compositionally biased region" description="Low complexity" evidence="2">
    <location>
        <begin position="282"/>
        <end position="298"/>
    </location>
</feature>
<reference evidence="5" key="2">
    <citation type="submission" date="2024-06" db="UniProtKB">
        <authorList>
            <consortium name="EnsemblMetazoa"/>
        </authorList>
    </citation>
    <scope>IDENTIFICATION</scope>
</reference>
<evidence type="ECO:0000256" key="2">
    <source>
        <dbReference type="SAM" id="MobiDB-lite"/>
    </source>
</evidence>
<dbReference type="Gene3D" id="2.20.70.10">
    <property type="match status" value="3"/>
</dbReference>
<dbReference type="EnsemblMetazoa" id="XM_020008806.1">
    <property type="protein sequence ID" value="XP_019864365.1"/>
    <property type="gene ID" value="LOC100637283"/>
</dbReference>
<evidence type="ECO:0000313" key="6">
    <source>
        <dbReference type="Proteomes" id="UP000007879"/>
    </source>
</evidence>
<accession>A0AAN0K552</accession>
<dbReference type="GO" id="GO:0003712">
    <property type="term" value="F:transcription coregulator activity"/>
    <property type="evidence" value="ECO:0007669"/>
    <property type="project" value="TreeGrafter"/>
</dbReference>
<proteinExistence type="predicted"/>
<dbReference type="GO" id="GO:0070063">
    <property type="term" value="F:RNA polymerase binding"/>
    <property type="evidence" value="ECO:0007669"/>
    <property type="project" value="InterPro"/>
</dbReference>
<evidence type="ECO:0000256" key="1">
    <source>
        <dbReference type="ARBA" id="ARBA00022737"/>
    </source>
</evidence>
<feature type="domain" description="FF" evidence="4">
    <location>
        <begin position="487"/>
        <end position="543"/>
    </location>
</feature>
<feature type="compositionally biased region" description="Polar residues" evidence="2">
    <location>
        <begin position="55"/>
        <end position="65"/>
    </location>
</feature>
<organism evidence="5 6">
    <name type="scientific">Amphimedon queenslandica</name>
    <name type="common">Sponge</name>
    <dbReference type="NCBI Taxonomy" id="400682"/>
    <lineage>
        <taxon>Eukaryota</taxon>
        <taxon>Metazoa</taxon>
        <taxon>Porifera</taxon>
        <taxon>Demospongiae</taxon>
        <taxon>Heteroscleromorpha</taxon>
        <taxon>Haplosclerida</taxon>
        <taxon>Niphatidae</taxon>
        <taxon>Amphimedon</taxon>
    </lineage>
</organism>
<dbReference type="PROSITE" id="PS50020">
    <property type="entry name" value="WW_DOMAIN_2"/>
    <property type="match status" value="3"/>
</dbReference>
<dbReference type="SUPFAM" id="SSF81698">
    <property type="entry name" value="FF domain"/>
    <property type="match status" value="5"/>
</dbReference>
<keyword evidence="6" id="KW-1185">Reference proteome</keyword>
<feature type="domain" description="FF" evidence="4">
    <location>
        <begin position="630"/>
        <end position="686"/>
    </location>
</feature>
<dbReference type="PROSITE" id="PS51676">
    <property type="entry name" value="FF"/>
    <property type="match status" value="3"/>
</dbReference>
<feature type="region of interest" description="Disordered" evidence="2">
    <location>
        <begin position="909"/>
        <end position="929"/>
    </location>
</feature>
<reference evidence="6" key="1">
    <citation type="journal article" date="2010" name="Nature">
        <title>The Amphimedon queenslandica genome and the evolution of animal complexity.</title>
        <authorList>
            <person name="Srivastava M."/>
            <person name="Simakov O."/>
            <person name="Chapman J."/>
            <person name="Fahey B."/>
            <person name="Gauthier M.E."/>
            <person name="Mitros T."/>
            <person name="Richards G.S."/>
            <person name="Conaco C."/>
            <person name="Dacre M."/>
            <person name="Hellsten U."/>
            <person name="Larroux C."/>
            <person name="Putnam N.H."/>
            <person name="Stanke M."/>
            <person name="Adamska M."/>
            <person name="Darling A."/>
            <person name="Degnan S.M."/>
            <person name="Oakley T.H."/>
            <person name="Plachetzki D.C."/>
            <person name="Zhai Y."/>
            <person name="Adamski M."/>
            <person name="Calcino A."/>
            <person name="Cummins S.F."/>
            <person name="Goodstein D.M."/>
            <person name="Harris C."/>
            <person name="Jackson D.J."/>
            <person name="Leys S.P."/>
            <person name="Shu S."/>
            <person name="Woodcroft B.J."/>
            <person name="Vervoort M."/>
            <person name="Kosik K.S."/>
            <person name="Manning G."/>
            <person name="Degnan B.M."/>
            <person name="Rokhsar D.S."/>
        </authorList>
    </citation>
    <scope>NUCLEOTIDE SEQUENCE [LARGE SCALE GENOMIC DNA]</scope>
</reference>
<evidence type="ECO:0008006" key="7">
    <source>
        <dbReference type="Google" id="ProtNLM"/>
    </source>
</evidence>
<dbReference type="KEGG" id="aqu:100637283"/>
<feature type="region of interest" description="Disordered" evidence="2">
    <location>
        <begin position="1"/>
        <end position="68"/>
    </location>
</feature>
<dbReference type="SUPFAM" id="SSF51045">
    <property type="entry name" value="WW domain"/>
    <property type="match status" value="3"/>
</dbReference>
<dbReference type="PANTHER" id="PTHR15377:SF3">
    <property type="entry name" value="WW DOMAIN-CONTAINING PROTEIN"/>
    <property type="match status" value="1"/>
</dbReference>
<evidence type="ECO:0000259" key="4">
    <source>
        <dbReference type="PROSITE" id="PS51676"/>
    </source>
</evidence>
<feature type="region of interest" description="Disordered" evidence="2">
    <location>
        <begin position="613"/>
        <end position="635"/>
    </location>
</feature>
<protein>
    <recommendedName>
        <fullName evidence="7">Transcription elongation regulator 1</fullName>
    </recommendedName>
</protein>
<dbReference type="AlphaFoldDB" id="A0AAN0K552"/>
<name>A0AAN0K552_AMPQE</name>
<dbReference type="CDD" id="cd00201">
    <property type="entry name" value="WW"/>
    <property type="match status" value="2"/>
</dbReference>
<dbReference type="SMART" id="SM00441">
    <property type="entry name" value="FF"/>
    <property type="match status" value="6"/>
</dbReference>
<keyword evidence="1" id="KW-0677">Repeat</keyword>
<dbReference type="PANTHER" id="PTHR15377">
    <property type="entry name" value="TRANSCRIPTION ELONGATION REGULATOR 1"/>
    <property type="match status" value="1"/>
</dbReference>
<dbReference type="InterPro" id="IPR045148">
    <property type="entry name" value="TCRG1-like"/>
</dbReference>
<dbReference type="Gene3D" id="1.10.10.440">
    <property type="entry name" value="FF domain"/>
    <property type="match status" value="6"/>
</dbReference>
<feature type="compositionally biased region" description="Polar residues" evidence="2">
    <location>
        <begin position="269"/>
        <end position="280"/>
    </location>
</feature>
<dbReference type="InterPro" id="IPR002713">
    <property type="entry name" value="FF_domain"/>
</dbReference>
<feature type="domain" description="WW" evidence="3">
    <location>
        <begin position="185"/>
        <end position="214"/>
    </location>
</feature>
<feature type="region of interest" description="Disordered" evidence="2">
    <location>
        <begin position="262"/>
        <end position="311"/>
    </location>
</feature>
<feature type="domain" description="WW" evidence="3">
    <location>
        <begin position="367"/>
        <end position="396"/>
    </location>
</feature>
<feature type="compositionally biased region" description="Pro residues" evidence="2">
    <location>
        <begin position="28"/>
        <end position="49"/>
    </location>
</feature>
<dbReference type="Proteomes" id="UP000007879">
    <property type="component" value="Unassembled WGS sequence"/>
</dbReference>
<feature type="compositionally biased region" description="Polar residues" evidence="2">
    <location>
        <begin position="1"/>
        <end position="10"/>
    </location>
</feature>
<dbReference type="GeneID" id="100637283"/>
<dbReference type="InterPro" id="IPR036517">
    <property type="entry name" value="FF_domain_sf"/>
</dbReference>
<dbReference type="GO" id="GO:0005634">
    <property type="term" value="C:nucleus"/>
    <property type="evidence" value="ECO:0007669"/>
    <property type="project" value="TreeGrafter"/>
</dbReference>
<dbReference type="SMART" id="SM00456">
    <property type="entry name" value="WW"/>
    <property type="match status" value="3"/>
</dbReference>
<dbReference type="InterPro" id="IPR001202">
    <property type="entry name" value="WW_dom"/>
</dbReference>
<dbReference type="RefSeq" id="XP_019864365.1">
    <property type="nucleotide sequence ID" value="XM_020008806.1"/>
</dbReference>
<dbReference type="Pfam" id="PF01846">
    <property type="entry name" value="FF"/>
    <property type="match status" value="6"/>
</dbReference>
<evidence type="ECO:0000259" key="3">
    <source>
        <dbReference type="PROSITE" id="PS50020"/>
    </source>
</evidence>
<feature type="domain" description="WW" evidence="3">
    <location>
        <begin position="127"/>
        <end position="154"/>
    </location>
</feature>
<sequence>MANFSSTQENDLPLTLPTSGPPGGKFQPVPPLPAMSFGAPPPMPAPRPPAAVLSPDSSNQIPNQSPLLVSPPLAPPLLPGMDPRPLLLPPFPGNPPPHVVMPTNPGLLMRPEIPFKAPPTEEDGPIWMEHSTSDGSVYYFEPTTKKTMWERPAGARIVPFNKPEPGPGAPPPLPLGVPLIPQRVWSEHKSPDDDTRTYYYNKVTRQSSWEKPTDFELVMPLPANLDVLRSSEAMPTSSETPPTSLVPANADVIDQSIGDEDNLKPVLVPQSSFDPPTVSTGLPPSNHLLPPSSSSFLPGNSDSTKPDQTEPMEMNEKELLAIVAAKLGTGPSPPTLPPSLPVKMAPNPKIEERKGPHPIDSVPVAGTPWSVVFTSDRKQFFFDATSRKSYWKLPPELIHNPLVLKILEAPPWKKQRVGELEEPATKKMKLAALVGEDEDSAEEEKGGHLFPPDPVKMEGIEVDLSAAVKAEVAERAKEMKAAEMRARVSLEERTEIFKAMLLEREVSAFSTWEKELPKFVFDERYQLLLAKERKAAFDEFVAARVEAELKERKSKAKEKRDTFMTFLREDCKITAKSTFTEFIRQYARCEKFKVIEKMKERESLFNEHLNELKKANKQRNEEQKQTQKTKEEKEKNDFLAMLKEDHSLSDKSQWKKVKSSFHKDRRYKAIESSSRREELFNEYIKCLNRDEKQELIAASLREREREVQLSRSAQEKQWDIEREQLRRTEAQQHFSSLLVDLIKDPLSSWTESKRQLRKDQRWELSELIDLAEKEKLFREHVSQLAKKRRLQFRKLLEETTKITLTMPWKKARKYIKEDYRYKNYSDSDHDREDEYERFLHDKMKQAKDDFRSLLSETKMITFKSKEVIESSDRHLKDIIETLKNDQRYLILDCIEEERTTILYHYIDELHSRGPPPPPTATFPSERLRK</sequence>
<dbReference type="InterPro" id="IPR036020">
    <property type="entry name" value="WW_dom_sf"/>
</dbReference>
<evidence type="ECO:0000313" key="5">
    <source>
        <dbReference type="EnsemblMetazoa" id="XP_019864365.1"/>
    </source>
</evidence>